<organism evidence="1">
    <name type="scientific">viral metagenome</name>
    <dbReference type="NCBI Taxonomy" id="1070528"/>
    <lineage>
        <taxon>unclassified sequences</taxon>
        <taxon>metagenomes</taxon>
        <taxon>organismal metagenomes</taxon>
    </lineage>
</organism>
<name>A0A6M3ITA7_9ZZZZ</name>
<reference evidence="1" key="1">
    <citation type="submission" date="2020-03" db="EMBL/GenBank/DDBJ databases">
        <title>The deep terrestrial virosphere.</title>
        <authorList>
            <person name="Holmfeldt K."/>
            <person name="Nilsson E."/>
            <person name="Simone D."/>
            <person name="Lopez-Fernandez M."/>
            <person name="Wu X."/>
            <person name="de Brujin I."/>
            <person name="Lundin D."/>
            <person name="Andersson A."/>
            <person name="Bertilsson S."/>
            <person name="Dopson M."/>
        </authorList>
    </citation>
    <scope>NUCLEOTIDE SEQUENCE</scope>
    <source>
        <strain evidence="1">MM415B01067</strain>
    </source>
</reference>
<dbReference type="AlphaFoldDB" id="A0A6M3ITA7"/>
<dbReference type="EMBL" id="MT141418">
    <property type="protein sequence ID" value="QJA60723.1"/>
    <property type="molecule type" value="Genomic_DNA"/>
</dbReference>
<protein>
    <submittedName>
        <fullName evidence="1">Uncharacterized protein</fullName>
    </submittedName>
</protein>
<sequence>MNADKLREVVEIAREMERECHNEIDNLGNGKVVYNAPAIFSYERNYKEVLQILIDLTEQILSVPSELPKDFEDFLMEKHGEQYIGTDDMMPDDFNKWLEDLEIDSFIKYGNKVINLASIVVAKKNMRIEELSKALRIAEDIISTAGIDSENADYVRNIAKSALESNPAKKRLER</sequence>
<evidence type="ECO:0000313" key="1">
    <source>
        <dbReference type="EMBL" id="QJA60723.1"/>
    </source>
</evidence>
<proteinExistence type="predicted"/>
<gene>
    <name evidence="1" type="ORF">MM415B01067_0024</name>
</gene>
<accession>A0A6M3ITA7</accession>